<dbReference type="Proteomes" id="UP000799302">
    <property type="component" value="Unassembled WGS sequence"/>
</dbReference>
<organism evidence="4 5">
    <name type="scientific">Microthyrium microscopicum</name>
    <dbReference type="NCBI Taxonomy" id="703497"/>
    <lineage>
        <taxon>Eukaryota</taxon>
        <taxon>Fungi</taxon>
        <taxon>Dikarya</taxon>
        <taxon>Ascomycota</taxon>
        <taxon>Pezizomycotina</taxon>
        <taxon>Dothideomycetes</taxon>
        <taxon>Dothideomycetes incertae sedis</taxon>
        <taxon>Microthyriales</taxon>
        <taxon>Microthyriaceae</taxon>
        <taxon>Microthyrium</taxon>
    </lineage>
</organism>
<protein>
    <submittedName>
        <fullName evidence="4">CBD9-like protein</fullName>
    </submittedName>
</protein>
<evidence type="ECO:0000313" key="5">
    <source>
        <dbReference type="Proteomes" id="UP000799302"/>
    </source>
</evidence>
<gene>
    <name evidence="4" type="ORF">BT63DRAFT_409205</name>
</gene>
<reference evidence="4" key="1">
    <citation type="journal article" date="2020" name="Stud. Mycol.">
        <title>101 Dothideomycetes genomes: a test case for predicting lifestyles and emergence of pathogens.</title>
        <authorList>
            <person name="Haridas S."/>
            <person name="Albert R."/>
            <person name="Binder M."/>
            <person name="Bloem J."/>
            <person name="Labutti K."/>
            <person name="Salamov A."/>
            <person name="Andreopoulos B."/>
            <person name="Baker S."/>
            <person name="Barry K."/>
            <person name="Bills G."/>
            <person name="Bluhm B."/>
            <person name="Cannon C."/>
            <person name="Castanera R."/>
            <person name="Culley D."/>
            <person name="Daum C."/>
            <person name="Ezra D."/>
            <person name="Gonzalez J."/>
            <person name="Henrissat B."/>
            <person name="Kuo A."/>
            <person name="Liang C."/>
            <person name="Lipzen A."/>
            <person name="Lutzoni F."/>
            <person name="Magnuson J."/>
            <person name="Mondo S."/>
            <person name="Nolan M."/>
            <person name="Ohm R."/>
            <person name="Pangilinan J."/>
            <person name="Park H.-J."/>
            <person name="Ramirez L."/>
            <person name="Alfaro M."/>
            <person name="Sun H."/>
            <person name="Tritt A."/>
            <person name="Yoshinaga Y."/>
            <person name="Zwiers L.-H."/>
            <person name="Turgeon B."/>
            <person name="Goodwin S."/>
            <person name="Spatafora J."/>
            <person name="Crous P."/>
            <person name="Grigoriev I."/>
        </authorList>
    </citation>
    <scope>NUCLEOTIDE SEQUENCE</scope>
    <source>
        <strain evidence="4">CBS 115976</strain>
    </source>
</reference>
<feature type="compositionally biased region" description="Pro residues" evidence="1">
    <location>
        <begin position="113"/>
        <end position="135"/>
    </location>
</feature>
<dbReference type="AlphaFoldDB" id="A0A6A6US29"/>
<dbReference type="CDD" id="cd09630">
    <property type="entry name" value="CDH_like_cytochrome"/>
    <property type="match status" value="1"/>
</dbReference>
<sequence length="321" mass="32404">MRSFLLVFGLPLVFADSLLAPPPGKGPPGPPSWASLITGQPAAQTGSPQSAPTGPPWGNGPPPWANGATGPPWGKGPPPWLGGAQQPSGQQSPPSQGAPAPVTGPGSLSGPPSFGPQPPRPNAPASNGPPPPEAPGPAQAAGSGGSLPSAFKLIEGQTSQNSLKFSIALPKSASESRDDFIGILNGKGIGWGAVGVGHGMLSKVLIAVEPNASGVKGSLRYTSSYGIPPILSSANISIKAMPGYSFVENGGWTYTFLCQGCLALNRNDNGFSDKSKLATFGYAFHTKANAIQGKHTANGQISVTLDGARTDGYAEFARNAA</sequence>
<feature type="signal peptide" evidence="2">
    <location>
        <begin position="1"/>
        <end position="15"/>
    </location>
</feature>
<dbReference type="SUPFAM" id="SSF49344">
    <property type="entry name" value="CBD9-like"/>
    <property type="match status" value="1"/>
</dbReference>
<dbReference type="EMBL" id="MU004230">
    <property type="protein sequence ID" value="KAF2675095.1"/>
    <property type="molecule type" value="Genomic_DNA"/>
</dbReference>
<evidence type="ECO:0000259" key="3">
    <source>
        <dbReference type="Pfam" id="PF16010"/>
    </source>
</evidence>
<keyword evidence="5" id="KW-1185">Reference proteome</keyword>
<dbReference type="Gene3D" id="2.60.40.1210">
    <property type="entry name" value="Cellobiose dehydrogenase, cytochrome domain"/>
    <property type="match status" value="1"/>
</dbReference>
<keyword evidence="2" id="KW-0732">Signal</keyword>
<evidence type="ECO:0000313" key="4">
    <source>
        <dbReference type="EMBL" id="KAF2675095.1"/>
    </source>
</evidence>
<feature type="compositionally biased region" description="Low complexity" evidence="1">
    <location>
        <begin position="81"/>
        <end position="112"/>
    </location>
</feature>
<evidence type="ECO:0000256" key="1">
    <source>
        <dbReference type="SAM" id="MobiDB-lite"/>
    </source>
</evidence>
<feature type="domain" description="Cellobiose dehydrogenase-like cytochrome" evidence="3">
    <location>
        <begin position="158"/>
        <end position="314"/>
    </location>
</feature>
<evidence type="ECO:0000256" key="2">
    <source>
        <dbReference type="SAM" id="SignalP"/>
    </source>
</evidence>
<dbReference type="Pfam" id="PF16010">
    <property type="entry name" value="CDH-cyt"/>
    <property type="match status" value="1"/>
</dbReference>
<dbReference type="InterPro" id="IPR015920">
    <property type="entry name" value="Cellobiose_DH-like_cyt"/>
</dbReference>
<feature type="compositionally biased region" description="Polar residues" evidence="1">
    <location>
        <begin position="35"/>
        <end position="50"/>
    </location>
</feature>
<accession>A0A6A6US29</accession>
<feature type="compositionally biased region" description="Pro residues" evidence="1">
    <location>
        <begin position="53"/>
        <end position="64"/>
    </location>
</feature>
<feature type="compositionally biased region" description="Low complexity" evidence="1">
    <location>
        <begin position="136"/>
        <end position="150"/>
    </location>
</feature>
<feature type="region of interest" description="Disordered" evidence="1">
    <location>
        <begin position="23"/>
        <end position="150"/>
    </location>
</feature>
<proteinExistence type="predicted"/>
<feature type="chain" id="PRO_5025452615" evidence="2">
    <location>
        <begin position="16"/>
        <end position="321"/>
    </location>
</feature>
<name>A0A6A6US29_9PEZI</name>